<keyword evidence="3" id="KW-0804">Transcription</keyword>
<comment type="caution">
    <text evidence="5">The sequence shown here is derived from an EMBL/GenBank/DDBJ whole genome shotgun (WGS) entry which is preliminary data.</text>
</comment>
<dbReference type="PANTHER" id="PTHR44846:SF1">
    <property type="entry name" value="MANNOSYL-D-GLYCERATE TRANSPORT_METABOLISM SYSTEM REPRESSOR MNGR-RELATED"/>
    <property type="match status" value="1"/>
</dbReference>
<dbReference type="SUPFAM" id="SSF46785">
    <property type="entry name" value="Winged helix' DNA-binding domain"/>
    <property type="match status" value="1"/>
</dbReference>
<dbReference type="Proteomes" id="UP000462055">
    <property type="component" value="Unassembled WGS sequence"/>
</dbReference>
<dbReference type="GO" id="GO:0003677">
    <property type="term" value="F:DNA binding"/>
    <property type="evidence" value="ECO:0007669"/>
    <property type="project" value="UniProtKB-KW"/>
</dbReference>
<name>A0A6I4M3V1_9ACTN</name>
<dbReference type="CDD" id="cd07377">
    <property type="entry name" value="WHTH_GntR"/>
    <property type="match status" value="1"/>
</dbReference>
<sequence length="85" mass="9228">MTELDGIEPLYEQIADVLTARISDGTYPLRTRIPSVVSIAEEFKVGKSTAEAAVRLLRERGLTRATHGRGTFVIAKPSNVGKADD</sequence>
<dbReference type="GO" id="GO:0003700">
    <property type="term" value="F:DNA-binding transcription factor activity"/>
    <property type="evidence" value="ECO:0007669"/>
    <property type="project" value="InterPro"/>
</dbReference>
<dbReference type="InterPro" id="IPR036390">
    <property type="entry name" value="WH_DNA-bd_sf"/>
</dbReference>
<dbReference type="PROSITE" id="PS50949">
    <property type="entry name" value="HTH_GNTR"/>
    <property type="match status" value="1"/>
</dbReference>
<protein>
    <submittedName>
        <fullName evidence="5">GntR family transcriptional regulator</fullName>
    </submittedName>
</protein>
<evidence type="ECO:0000256" key="1">
    <source>
        <dbReference type="ARBA" id="ARBA00023015"/>
    </source>
</evidence>
<dbReference type="Gene3D" id="1.10.10.10">
    <property type="entry name" value="Winged helix-like DNA-binding domain superfamily/Winged helix DNA-binding domain"/>
    <property type="match status" value="1"/>
</dbReference>
<keyword evidence="6" id="KW-1185">Reference proteome</keyword>
<dbReference type="InterPro" id="IPR000524">
    <property type="entry name" value="Tscrpt_reg_HTH_GntR"/>
</dbReference>
<feature type="domain" description="HTH gntR-type" evidence="4">
    <location>
        <begin position="8"/>
        <end position="76"/>
    </location>
</feature>
<dbReference type="RefSeq" id="WP_151590222.1">
    <property type="nucleotide sequence ID" value="NZ_WBMS02000001.1"/>
</dbReference>
<reference evidence="5" key="1">
    <citation type="submission" date="2019-12" db="EMBL/GenBank/DDBJ databases">
        <title>Actinomadura physcomitrii sp. nov., a novel actinomycete isolated from moss [Physcomitrium sphaericum (Ludw) Fuernr].</title>
        <authorList>
            <person name="Zhuang X."/>
        </authorList>
    </citation>
    <scope>NUCLEOTIDE SEQUENCE [LARGE SCALE GENOMIC DNA]</scope>
    <source>
        <strain evidence="5">LD22</strain>
    </source>
</reference>
<evidence type="ECO:0000256" key="3">
    <source>
        <dbReference type="ARBA" id="ARBA00023163"/>
    </source>
</evidence>
<dbReference type="AlphaFoldDB" id="A0A6I4M3V1"/>
<evidence type="ECO:0000313" key="6">
    <source>
        <dbReference type="Proteomes" id="UP000462055"/>
    </source>
</evidence>
<organism evidence="5 6">
    <name type="scientific">Actinomadura physcomitrii</name>
    <dbReference type="NCBI Taxonomy" id="2650748"/>
    <lineage>
        <taxon>Bacteria</taxon>
        <taxon>Bacillati</taxon>
        <taxon>Actinomycetota</taxon>
        <taxon>Actinomycetes</taxon>
        <taxon>Streptosporangiales</taxon>
        <taxon>Thermomonosporaceae</taxon>
        <taxon>Actinomadura</taxon>
    </lineage>
</organism>
<proteinExistence type="predicted"/>
<evidence type="ECO:0000256" key="2">
    <source>
        <dbReference type="ARBA" id="ARBA00023125"/>
    </source>
</evidence>
<evidence type="ECO:0000259" key="4">
    <source>
        <dbReference type="PROSITE" id="PS50949"/>
    </source>
</evidence>
<dbReference type="InterPro" id="IPR036388">
    <property type="entry name" value="WH-like_DNA-bd_sf"/>
</dbReference>
<gene>
    <name evidence="5" type="ORF">F8568_001145</name>
</gene>
<keyword evidence="1" id="KW-0805">Transcription regulation</keyword>
<dbReference type="SMART" id="SM00345">
    <property type="entry name" value="HTH_GNTR"/>
    <property type="match status" value="1"/>
</dbReference>
<dbReference type="InterPro" id="IPR050679">
    <property type="entry name" value="Bact_HTH_transcr_reg"/>
</dbReference>
<accession>A0A6I4M3V1</accession>
<keyword evidence="2" id="KW-0238">DNA-binding</keyword>
<dbReference type="EMBL" id="WBMS02000001">
    <property type="protein sequence ID" value="MVZ99013.1"/>
    <property type="molecule type" value="Genomic_DNA"/>
</dbReference>
<evidence type="ECO:0000313" key="5">
    <source>
        <dbReference type="EMBL" id="MVZ99013.1"/>
    </source>
</evidence>
<dbReference type="Pfam" id="PF00392">
    <property type="entry name" value="GntR"/>
    <property type="match status" value="1"/>
</dbReference>
<dbReference type="PANTHER" id="PTHR44846">
    <property type="entry name" value="MANNOSYL-D-GLYCERATE TRANSPORT/METABOLISM SYSTEM REPRESSOR MNGR-RELATED"/>
    <property type="match status" value="1"/>
</dbReference>
<dbReference type="GO" id="GO:0045892">
    <property type="term" value="P:negative regulation of DNA-templated transcription"/>
    <property type="evidence" value="ECO:0007669"/>
    <property type="project" value="TreeGrafter"/>
</dbReference>